<protein>
    <recommendedName>
        <fullName evidence="3">YfiR family protein</fullName>
    </recommendedName>
</protein>
<dbReference type="InterPro" id="IPR025293">
    <property type="entry name" value="YfiR/HmsC-like"/>
</dbReference>
<dbReference type="Pfam" id="PF13689">
    <property type="entry name" value="DUF4154"/>
    <property type="match status" value="1"/>
</dbReference>
<evidence type="ECO:0000313" key="1">
    <source>
        <dbReference type="EMBL" id="ALC17998.1"/>
    </source>
</evidence>
<dbReference type="RefSeq" id="WP_053551961.1">
    <property type="nucleotide sequence ID" value="NZ_CP010802.1"/>
</dbReference>
<dbReference type="Proteomes" id="UP000057158">
    <property type="component" value="Chromosome"/>
</dbReference>
<organism evidence="1 2">
    <name type="scientific">Desulfuromonas soudanensis</name>
    <dbReference type="NCBI Taxonomy" id="1603606"/>
    <lineage>
        <taxon>Bacteria</taxon>
        <taxon>Pseudomonadati</taxon>
        <taxon>Thermodesulfobacteriota</taxon>
        <taxon>Desulfuromonadia</taxon>
        <taxon>Desulfuromonadales</taxon>
        <taxon>Desulfuromonadaceae</taxon>
        <taxon>Desulfuromonas</taxon>
    </lineage>
</organism>
<dbReference type="AlphaFoldDB" id="A0A0M5INV9"/>
<name>A0A0M5INV9_9BACT</name>
<sequence length="187" mass="20134">MIIFSRYIATGLLAGLLLWPVPATGAGPWEESQVKVAFLHHFAQFTDWPPGALPLGEKPFVLGILGSDPFGEDLSLLAGRRIKGRPVEVRRIGDIEEIFACQLLFIAPCKRHSLEKTLSLLKGRPVLTVGDSEGFAGRGGMIALVPEGGRIRFEINLGAVRKNGLTLSAQLLDLATIVVGNKQGETP</sequence>
<evidence type="ECO:0008006" key="3">
    <source>
        <dbReference type="Google" id="ProtNLM"/>
    </source>
</evidence>
<dbReference type="EMBL" id="CP010802">
    <property type="protein sequence ID" value="ALC17998.1"/>
    <property type="molecule type" value="Genomic_DNA"/>
</dbReference>
<reference evidence="1 2" key="1">
    <citation type="submission" date="2015-07" db="EMBL/GenBank/DDBJ databases">
        <title>Isolation and Genomic Characterization of a Novel Halophilic Metal-Reducing Deltaproteobacterium from the Deep Subsurface.</title>
        <authorList>
            <person name="Badalamenti J.P."/>
            <person name="Summers Z.M."/>
            <person name="Gralnick J.A."/>
            <person name="Bond D.R."/>
        </authorList>
    </citation>
    <scope>NUCLEOTIDE SEQUENCE [LARGE SCALE GENOMIC DNA]</scope>
    <source>
        <strain evidence="1 2">WTL</strain>
    </source>
</reference>
<dbReference type="KEGG" id="des:DSOUD_3278"/>
<evidence type="ECO:0000313" key="2">
    <source>
        <dbReference type="Proteomes" id="UP000057158"/>
    </source>
</evidence>
<dbReference type="STRING" id="1603606.DSOUD_3278"/>
<keyword evidence="2" id="KW-1185">Reference proteome</keyword>
<dbReference type="PATRIC" id="fig|1603606.3.peg.3526"/>
<gene>
    <name evidence="1" type="ORF">DSOUD_3278</name>
</gene>
<dbReference type="OrthoDB" id="9803365at2"/>
<proteinExistence type="predicted"/>
<accession>A0A0M5INV9</accession>